<organism evidence="11 12">
    <name type="scientific">Plectosphaerella plurivora</name>
    <dbReference type="NCBI Taxonomy" id="936078"/>
    <lineage>
        <taxon>Eukaryota</taxon>
        <taxon>Fungi</taxon>
        <taxon>Dikarya</taxon>
        <taxon>Ascomycota</taxon>
        <taxon>Pezizomycotina</taxon>
        <taxon>Sordariomycetes</taxon>
        <taxon>Hypocreomycetidae</taxon>
        <taxon>Glomerellales</taxon>
        <taxon>Plectosphaerellaceae</taxon>
        <taxon>Plectosphaerella</taxon>
    </lineage>
</organism>
<dbReference type="PANTHER" id="PTHR13466">
    <property type="entry name" value="TEX2 PROTEIN-RELATED"/>
    <property type="match status" value="1"/>
</dbReference>
<dbReference type="CDD" id="cd21675">
    <property type="entry name" value="SMP_TEX2"/>
    <property type="match status" value="1"/>
</dbReference>
<feature type="region of interest" description="Disordered" evidence="9">
    <location>
        <begin position="521"/>
        <end position="996"/>
    </location>
</feature>
<evidence type="ECO:0000256" key="2">
    <source>
        <dbReference type="ARBA" id="ARBA00022448"/>
    </source>
</evidence>
<dbReference type="PROSITE" id="PS51847">
    <property type="entry name" value="SMP"/>
    <property type="match status" value="1"/>
</dbReference>
<sequence length="996" mass="108456">MGSWTSFLVAYLFGGLTFLPLVVGIVLGHAHLTLPYRNSGAPRTSNTAAAPAAPDGIIQPEDDLTALEGAKAEQGYGKQKKASNTQDGEVAAGYFAVCREYVPMGLNAKPIERATPVGTATVAAPSQSVYQSMYRSIFDRKPAAGPLDSKAAQNQRPRNAGNVFYVVLRHGHLMLFDDEEQIEVRHVVSLAHHDISIYSGGDVTPEGELFIKRNALTLTRRQDGPDAGPDSKLSKPFYLFSEDSSAKEDFYFAMIRNQQQFFESDLNPPKPKQFDVKNIIGLVQKLHSSEEHQQTRWLNAIIGRVFLGLYRTADLEHLIREKLTKKISRVKKPAFLSEVVIQKIHTGDSAPVLLNPRHKDLNIEGDCAMEADVRYNGNFRIEVAATARLDLGTRFKVREVNLVLAVVVRKLEGHVFFKIKPPPSNRAWISFQTMPKMEMDIEPIVSSRQITYTLILRQIESRIKEVIAETLVQPFWDDIPFFHTEHKQWRGGIWEGDDAVAAAPDYTTKIAQEGDVDATEQLEATTEKSTPENQEDELMPMEKSHSAPVADNTPPTGLFGRKLANKTSASTLAGTSTGAETKPSATTSIPRPLRSPSVSSTTAPVTDTAHAEVFKPSTSPPDHASHMMAALSARNSPKQTPVDSPRRPASVAQFSMQPSSGDSTDSDKDVELDKTPMPQPRRGTASSSESAHNEDGATTPSSPSFKSSIRSNTGSIRSNAGSISKGLFARANTAGSTTSGSTNGDPNHKRNTLAAVANAATQARQWGWNALQKRREGFAGANDSEPPLDLNKPMGRGRPLPPPGTPLPRPERGSKVTAIPVPQRKPVAAPALPDRHHSDGSANSRNEDETGPPPPLPSRRRRESADMSTGYEVDNMLVVEAPMDSEPSTPLDESVRSFNYPPHLRLGGEGDSTAQMSPLRTYEDSIPRVEAEEGSISGPEGLAKGLPDSPIEARPVEAQEDNDDYSGWLDNSDDTGYEKTETMGTPSGRVNIEARS</sequence>
<keyword evidence="4" id="KW-0256">Endoplasmic reticulum</keyword>
<feature type="compositionally biased region" description="Basic and acidic residues" evidence="9">
    <location>
        <begin position="665"/>
        <end position="674"/>
    </location>
</feature>
<feature type="compositionally biased region" description="Low complexity" evidence="9">
    <location>
        <begin position="567"/>
        <end position="581"/>
    </location>
</feature>
<evidence type="ECO:0000256" key="4">
    <source>
        <dbReference type="ARBA" id="ARBA00022824"/>
    </source>
</evidence>
<comment type="subcellular location">
    <subcellularLocation>
        <location evidence="1">Endoplasmic reticulum membrane</location>
    </subcellularLocation>
</comment>
<dbReference type="Proteomes" id="UP000770015">
    <property type="component" value="Unassembled WGS sequence"/>
</dbReference>
<dbReference type="AlphaFoldDB" id="A0A9P8VDC3"/>
<accession>A0A9P8VDC3</accession>
<feature type="compositionally biased region" description="Low complexity" evidence="9">
    <location>
        <begin position="595"/>
        <end position="608"/>
    </location>
</feature>
<comment type="caution">
    <text evidence="11">The sequence shown here is derived from an EMBL/GenBank/DDBJ whole genome shotgun (WGS) entry which is preliminary data.</text>
</comment>
<dbReference type="GO" id="GO:0008289">
    <property type="term" value="F:lipid binding"/>
    <property type="evidence" value="ECO:0007669"/>
    <property type="project" value="UniProtKB-KW"/>
</dbReference>
<dbReference type="EMBL" id="JAGSXJ010000008">
    <property type="protein sequence ID" value="KAH6688890.1"/>
    <property type="molecule type" value="Genomic_DNA"/>
</dbReference>
<feature type="compositionally biased region" description="Polar residues" evidence="9">
    <location>
        <begin position="712"/>
        <end position="722"/>
    </location>
</feature>
<feature type="compositionally biased region" description="Polar residues" evidence="9">
    <location>
        <begin position="684"/>
        <end position="700"/>
    </location>
</feature>
<feature type="compositionally biased region" description="Low complexity" evidence="9">
    <location>
        <begin position="701"/>
        <end position="711"/>
    </location>
</feature>
<evidence type="ECO:0000259" key="10">
    <source>
        <dbReference type="PROSITE" id="PS51847"/>
    </source>
</evidence>
<evidence type="ECO:0000256" key="5">
    <source>
        <dbReference type="ARBA" id="ARBA00022989"/>
    </source>
</evidence>
<evidence type="ECO:0000256" key="1">
    <source>
        <dbReference type="ARBA" id="ARBA00004586"/>
    </source>
</evidence>
<feature type="compositionally biased region" description="Pro residues" evidence="9">
    <location>
        <begin position="799"/>
        <end position="808"/>
    </location>
</feature>
<evidence type="ECO:0000313" key="11">
    <source>
        <dbReference type="EMBL" id="KAH6688890.1"/>
    </source>
</evidence>
<evidence type="ECO:0000256" key="6">
    <source>
        <dbReference type="ARBA" id="ARBA00023055"/>
    </source>
</evidence>
<dbReference type="OrthoDB" id="26740at2759"/>
<keyword evidence="7" id="KW-0446">Lipid-binding</keyword>
<dbReference type="PANTHER" id="PTHR13466:SF19">
    <property type="entry name" value="NUCLEUS-VACUOLE JUNCTION PROTEIN 2"/>
    <property type="match status" value="1"/>
</dbReference>
<feature type="compositionally biased region" description="Polar residues" evidence="9">
    <location>
        <begin position="652"/>
        <end position="663"/>
    </location>
</feature>
<dbReference type="GO" id="GO:0032865">
    <property type="term" value="C:ERMES complex"/>
    <property type="evidence" value="ECO:0007669"/>
    <property type="project" value="TreeGrafter"/>
</dbReference>
<evidence type="ECO:0000313" key="12">
    <source>
        <dbReference type="Proteomes" id="UP000770015"/>
    </source>
</evidence>
<keyword evidence="8" id="KW-0472">Membrane</keyword>
<protein>
    <submittedName>
        <fullName evidence="11">PH domain-containing protein</fullName>
    </submittedName>
</protein>
<gene>
    <name evidence="11" type="ORF">F5X68DRAFT_204525</name>
</gene>
<keyword evidence="2" id="KW-0813">Transport</keyword>
<dbReference type="InterPro" id="IPR031468">
    <property type="entry name" value="SMP_LBD"/>
</dbReference>
<feature type="compositionally biased region" description="Basic and acidic residues" evidence="9">
    <location>
        <begin position="921"/>
        <end position="931"/>
    </location>
</feature>
<keyword evidence="12" id="KW-1185">Reference proteome</keyword>
<name>A0A9P8VDC3_9PEZI</name>
<keyword evidence="5" id="KW-1133">Transmembrane helix</keyword>
<feature type="compositionally biased region" description="Polar residues" evidence="9">
    <location>
        <begin position="633"/>
        <end position="642"/>
    </location>
</feature>
<evidence type="ECO:0000256" key="9">
    <source>
        <dbReference type="SAM" id="MobiDB-lite"/>
    </source>
</evidence>
<dbReference type="GO" id="GO:0005789">
    <property type="term" value="C:endoplasmic reticulum membrane"/>
    <property type="evidence" value="ECO:0007669"/>
    <property type="project" value="UniProtKB-SubCell"/>
</dbReference>
<keyword evidence="3" id="KW-0812">Transmembrane</keyword>
<evidence type="ECO:0000256" key="8">
    <source>
        <dbReference type="ARBA" id="ARBA00023136"/>
    </source>
</evidence>
<evidence type="ECO:0000256" key="3">
    <source>
        <dbReference type="ARBA" id="ARBA00022692"/>
    </source>
</evidence>
<feature type="domain" description="SMP-LTD" evidence="10">
    <location>
        <begin position="291"/>
        <end position="482"/>
    </location>
</feature>
<dbReference type="Pfam" id="PF15413">
    <property type="entry name" value="PH_11"/>
    <property type="match status" value="1"/>
</dbReference>
<proteinExistence type="predicted"/>
<feature type="compositionally biased region" description="Low complexity" evidence="9">
    <location>
        <begin position="731"/>
        <end position="744"/>
    </location>
</feature>
<evidence type="ECO:0000256" key="7">
    <source>
        <dbReference type="ARBA" id="ARBA00023121"/>
    </source>
</evidence>
<feature type="compositionally biased region" description="Low complexity" evidence="9">
    <location>
        <begin position="752"/>
        <end position="765"/>
    </location>
</feature>
<reference evidence="11" key="1">
    <citation type="journal article" date="2021" name="Nat. Commun.">
        <title>Genetic determinants of endophytism in the Arabidopsis root mycobiome.</title>
        <authorList>
            <person name="Mesny F."/>
            <person name="Miyauchi S."/>
            <person name="Thiergart T."/>
            <person name="Pickel B."/>
            <person name="Atanasova L."/>
            <person name="Karlsson M."/>
            <person name="Huettel B."/>
            <person name="Barry K.W."/>
            <person name="Haridas S."/>
            <person name="Chen C."/>
            <person name="Bauer D."/>
            <person name="Andreopoulos W."/>
            <person name="Pangilinan J."/>
            <person name="LaButti K."/>
            <person name="Riley R."/>
            <person name="Lipzen A."/>
            <person name="Clum A."/>
            <person name="Drula E."/>
            <person name="Henrissat B."/>
            <person name="Kohler A."/>
            <person name="Grigoriev I.V."/>
            <person name="Martin F.M."/>
            <person name="Hacquard S."/>
        </authorList>
    </citation>
    <scope>NUCLEOTIDE SEQUENCE</scope>
    <source>
        <strain evidence="11">MPI-SDFR-AT-0117</strain>
    </source>
</reference>
<dbReference type="GO" id="GO:0015914">
    <property type="term" value="P:phospholipid transport"/>
    <property type="evidence" value="ECO:0007669"/>
    <property type="project" value="TreeGrafter"/>
</dbReference>
<keyword evidence="6" id="KW-0445">Lipid transport</keyword>
<dbReference type="GO" id="GO:1990456">
    <property type="term" value="P:mitochondrion-endoplasmic reticulum membrane tethering"/>
    <property type="evidence" value="ECO:0007669"/>
    <property type="project" value="TreeGrafter"/>
</dbReference>